<keyword evidence="4" id="KW-0812">Transmembrane</keyword>
<reference evidence="6 7" key="1">
    <citation type="submission" date="2024-01" db="EMBL/GenBank/DDBJ databases">
        <title>The genomes of 5 underutilized Papilionoideae crops provide insights into root nodulation and disease resistance.</title>
        <authorList>
            <person name="Yuan L."/>
        </authorList>
    </citation>
    <scope>NUCLEOTIDE SEQUENCE [LARGE SCALE GENOMIC DNA]</scope>
    <source>
        <strain evidence="6">LY-2023</strain>
        <tissue evidence="6">Leaf</tissue>
    </source>
</reference>
<dbReference type="Pfam" id="PF03081">
    <property type="entry name" value="Exo70_C"/>
    <property type="match status" value="1"/>
</dbReference>
<dbReference type="Proteomes" id="UP001359559">
    <property type="component" value="Unassembled WGS sequence"/>
</dbReference>
<evidence type="ECO:0000313" key="7">
    <source>
        <dbReference type="Proteomes" id="UP001359559"/>
    </source>
</evidence>
<name>A0AAN9ISB7_CLITE</name>
<dbReference type="GO" id="GO:0005546">
    <property type="term" value="F:phosphatidylinositol-4,5-bisphosphate binding"/>
    <property type="evidence" value="ECO:0007669"/>
    <property type="project" value="InterPro"/>
</dbReference>
<proteinExistence type="inferred from homology"/>
<dbReference type="EMBL" id="JAYKXN010000005">
    <property type="protein sequence ID" value="KAK7285390.1"/>
    <property type="molecule type" value="Genomic_DNA"/>
</dbReference>
<dbReference type="PANTHER" id="PTHR12542">
    <property type="entry name" value="EXOCYST COMPLEX PROTEIN EXO70"/>
    <property type="match status" value="1"/>
</dbReference>
<dbReference type="SUPFAM" id="SSF74788">
    <property type="entry name" value="Cullin repeat-like"/>
    <property type="match status" value="1"/>
</dbReference>
<dbReference type="InterPro" id="IPR004140">
    <property type="entry name" value="Exo70"/>
</dbReference>
<evidence type="ECO:0000256" key="4">
    <source>
        <dbReference type="SAM" id="Phobius"/>
    </source>
</evidence>
<feature type="transmembrane region" description="Helical" evidence="4">
    <location>
        <begin position="117"/>
        <end position="133"/>
    </location>
</feature>
<keyword evidence="4" id="KW-1133">Transmembrane helix</keyword>
<keyword evidence="3" id="KW-0268">Exocytosis</keyword>
<keyword evidence="2 3" id="KW-0813">Transport</keyword>
<dbReference type="AlphaFoldDB" id="A0AAN9ISB7"/>
<dbReference type="GO" id="GO:0015031">
    <property type="term" value="P:protein transport"/>
    <property type="evidence" value="ECO:0007669"/>
    <property type="project" value="UniProtKB-KW"/>
</dbReference>
<evidence type="ECO:0000313" key="6">
    <source>
        <dbReference type="EMBL" id="KAK7285390.1"/>
    </source>
</evidence>
<dbReference type="PANTHER" id="PTHR12542:SF180">
    <property type="entry name" value="EXOCYST SUBUNIT EXO70 FAMILY PROTEIN"/>
    <property type="match status" value="1"/>
</dbReference>
<evidence type="ECO:0000256" key="1">
    <source>
        <dbReference type="ARBA" id="ARBA00006756"/>
    </source>
</evidence>
<feature type="transmembrane region" description="Helical" evidence="4">
    <location>
        <begin position="145"/>
        <end position="178"/>
    </location>
</feature>
<accession>A0AAN9ISB7</accession>
<dbReference type="GO" id="GO:0006887">
    <property type="term" value="P:exocytosis"/>
    <property type="evidence" value="ECO:0007669"/>
    <property type="project" value="UniProtKB-KW"/>
</dbReference>
<dbReference type="InterPro" id="IPR046364">
    <property type="entry name" value="Exo70_C"/>
</dbReference>
<comment type="similarity">
    <text evidence="1 3">Belongs to the EXO70 family.</text>
</comment>
<keyword evidence="4" id="KW-0472">Membrane</keyword>
<feature type="transmembrane region" description="Helical" evidence="4">
    <location>
        <begin position="57"/>
        <end position="76"/>
    </location>
</feature>
<feature type="domain" description="Exocyst complex subunit Exo70 C-terminal" evidence="5">
    <location>
        <begin position="318"/>
        <end position="655"/>
    </location>
</feature>
<organism evidence="6 7">
    <name type="scientific">Clitoria ternatea</name>
    <name type="common">Butterfly pea</name>
    <dbReference type="NCBI Taxonomy" id="43366"/>
    <lineage>
        <taxon>Eukaryota</taxon>
        <taxon>Viridiplantae</taxon>
        <taxon>Streptophyta</taxon>
        <taxon>Embryophyta</taxon>
        <taxon>Tracheophyta</taxon>
        <taxon>Spermatophyta</taxon>
        <taxon>Magnoliopsida</taxon>
        <taxon>eudicotyledons</taxon>
        <taxon>Gunneridae</taxon>
        <taxon>Pentapetalae</taxon>
        <taxon>rosids</taxon>
        <taxon>fabids</taxon>
        <taxon>Fabales</taxon>
        <taxon>Fabaceae</taxon>
        <taxon>Papilionoideae</taxon>
        <taxon>50 kb inversion clade</taxon>
        <taxon>NPAAA clade</taxon>
        <taxon>indigoferoid/millettioid clade</taxon>
        <taxon>Phaseoleae</taxon>
        <taxon>Clitoria</taxon>
    </lineage>
</organism>
<evidence type="ECO:0000256" key="3">
    <source>
        <dbReference type="RuleBase" id="RU365026"/>
    </source>
</evidence>
<sequence>MLTREHSKNMQPMLVQILRRFTQSKVWRFLGLVSTLVGLLCYALSSSFNHLFGNWNMFKIFLYSLFSSIICLMVFFAKTWKHRRSPRFKLHSLFLVLTISSVYSFYADKVVSGKPDAYSLISCVAFAIMSLSLSRQTQCGFEADLLYFFLGCLIVLLMKIKLQLVIVGVGFSYVLVIFRHFFHSLLVNECLELQDQHHALIQVDSQELTNVNTASIMQHLLACVKGIPEDNSNLVAMLLKQVKDNSELVTDHNFVIDVLPLDRINELRDTVKFMVSVGFEKECFDLYSSLRREWLEECVMNKLLGLKKMGFHDYMIGKWIRVFKVAVRILFPSERKLCDHVFSGCSSAADLCFLEICHGATIKLLNFANAFASRSPSMWRLFRIIDLFETLRGQIPEFQSLFPESLVKEVIMMQNRLGEAGRDILMALGDLIFHVPEAELDAWDDGGVHPMTCEVMSSLVPVYWSQQILEQILHEYPKAATDGVGASSFSALMESIMDRFEKKLEAKSKIYKDPALCYFFIMNNLRCAEQQLGTFGKDWFTRNIRKNFELYQRTSWKKVVDILKLDCNEPGAPNVAAESVKDKLNLFNKQFEETCNVQSSWCTFDKQLRKQIVISLENILLPAYRNFIGRFQDVLGVHAFEYTDCGMLDIEDRLNHLFLRSNVDDSAAVRDGKDQIILKDLDLCATQKILKKRSIGSPMEAP</sequence>
<dbReference type="GO" id="GO:0000145">
    <property type="term" value="C:exocyst"/>
    <property type="evidence" value="ECO:0007669"/>
    <property type="project" value="InterPro"/>
</dbReference>
<keyword evidence="7" id="KW-1185">Reference proteome</keyword>
<gene>
    <name evidence="6" type="ORF">RJT34_20159</name>
</gene>
<dbReference type="Gene3D" id="1.20.1280.170">
    <property type="entry name" value="Exocyst complex component Exo70"/>
    <property type="match status" value="1"/>
</dbReference>
<evidence type="ECO:0000256" key="2">
    <source>
        <dbReference type="ARBA" id="ARBA00022448"/>
    </source>
</evidence>
<protein>
    <recommendedName>
        <fullName evidence="3">Exocyst subunit Exo70 family protein</fullName>
    </recommendedName>
</protein>
<feature type="transmembrane region" description="Helical" evidence="4">
    <location>
        <begin position="88"/>
        <end position="105"/>
    </location>
</feature>
<dbReference type="InterPro" id="IPR016159">
    <property type="entry name" value="Cullin_repeat-like_dom_sf"/>
</dbReference>
<comment type="caution">
    <text evidence="6">The sequence shown here is derived from an EMBL/GenBank/DDBJ whole genome shotgun (WGS) entry which is preliminary data.</text>
</comment>
<feature type="transmembrane region" description="Helical" evidence="4">
    <location>
        <begin position="26"/>
        <end position="45"/>
    </location>
</feature>
<comment type="function">
    <text evidence="3">Component of the exocyst complex.</text>
</comment>
<evidence type="ECO:0000259" key="5">
    <source>
        <dbReference type="Pfam" id="PF03081"/>
    </source>
</evidence>
<keyword evidence="3" id="KW-0653">Protein transport</keyword>